<feature type="transmembrane region" description="Helical" evidence="18">
    <location>
        <begin position="519"/>
        <end position="538"/>
    </location>
</feature>
<evidence type="ECO:0000256" key="8">
    <source>
        <dbReference type="ARBA" id="ARBA00022679"/>
    </source>
</evidence>
<dbReference type="InterPro" id="IPR041154">
    <property type="entry name" value="AglB_P1"/>
</dbReference>
<evidence type="ECO:0000256" key="12">
    <source>
        <dbReference type="ARBA" id="ARBA00022989"/>
    </source>
</evidence>
<comment type="pathway">
    <text evidence="4">Protein modification; protein glycosylation.</text>
</comment>
<feature type="transmembrane region" description="Helical" evidence="18">
    <location>
        <begin position="350"/>
        <end position="371"/>
    </location>
</feature>
<evidence type="ECO:0000256" key="1">
    <source>
        <dbReference type="ARBA" id="ARBA00001936"/>
    </source>
</evidence>
<feature type="compositionally biased region" description="Basic and acidic residues" evidence="17">
    <location>
        <begin position="565"/>
        <end position="574"/>
    </location>
</feature>
<dbReference type="EMBL" id="REFY01000002">
    <property type="protein sequence ID" value="RQG91510.1"/>
    <property type="molecule type" value="Genomic_DNA"/>
</dbReference>
<evidence type="ECO:0000256" key="13">
    <source>
        <dbReference type="ARBA" id="ARBA00023136"/>
    </source>
</evidence>
<evidence type="ECO:0000256" key="18">
    <source>
        <dbReference type="SAM" id="Phobius"/>
    </source>
</evidence>
<keyword evidence="7" id="KW-0328">Glycosyltransferase</keyword>
<keyword evidence="21" id="KW-1185">Reference proteome</keyword>
<feature type="transmembrane region" description="Helical" evidence="18">
    <location>
        <begin position="469"/>
        <end position="487"/>
    </location>
</feature>
<comment type="cofactor">
    <cofactor evidence="2">
        <name>Mg(2+)</name>
        <dbReference type="ChEBI" id="CHEBI:18420"/>
    </cofactor>
</comment>
<evidence type="ECO:0000256" key="4">
    <source>
        <dbReference type="ARBA" id="ARBA00004922"/>
    </source>
</evidence>
<feature type="transmembrane region" description="Helical" evidence="18">
    <location>
        <begin position="104"/>
        <end position="125"/>
    </location>
</feature>
<dbReference type="GO" id="GO:0004576">
    <property type="term" value="F:oligosaccharyl transferase activity"/>
    <property type="evidence" value="ECO:0007669"/>
    <property type="project" value="InterPro"/>
</dbReference>
<evidence type="ECO:0000256" key="16">
    <source>
        <dbReference type="ARBA" id="ARBA00034066"/>
    </source>
</evidence>
<comment type="catalytic activity">
    <reaction evidence="16">
        <text>an archaeal dolichyl phosphooligosaccharide + [protein]-L-asparagine = an archaeal dolichyl phosphate + a glycoprotein with the oligosaccharide chain attached by N-beta-D-glycosyl linkage to a protein L-asparagine.</text>
        <dbReference type="EC" id="2.4.99.21"/>
    </reaction>
</comment>
<protein>
    <recommendedName>
        <fullName evidence="6">dolichyl-phosphooligosaccharide-protein glycotransferase</fullName>
        <ecNumber evidence="6">2.4.99.21</ecNumber>
    </recommendedName>
    <alternativeName>
        <fullName evidence="15">Oligosaccharyl transferase</fullName>
    </alternativeName>
</protein>
<comment type="caution">
    <text evidence="20">The sequence shown here is derived from an EMBL/GenBank/DDBJ whole genome shotgun (WGS) entry which is preliminary data.</text>
</comment>
<comment type="subcellular location">
    <subcellularLocation>
        <location evidence="3">Cell membrane</location>
        <topology evidence="3">Multi-pass membrane protein</topology>
    </subcellularLocation>
</comment>
<name>A0A3N6M644_9EURY</name>
<evidence type="ECO:0000256" key="17">
    <source>
        <dbReference type="SAM" id="MobiDB-lite"/>
    </source>
</evidence>
<feature type="transmembrane region" description="Helical" evidence="18">
    <location>
        <begin position="585"/>
        <end position="606"/>
    </location>
</feature>
<dbReference type="RefSeq" id="WP_124177643.1">
    <property type="nucleotide sequence ID" value="NZ_REFY01000002.1"/>
</dbReference>
<feature type="transmembrane region" description="Helical" evidence="18">
    <location>
        <begin position="230"/>
        <end position="252"/>
    </location>
</feature>
<organism evidence="20 21">
    <name type="scientific">Natrarchaeobius halalkaliphilus</name>
    <dbReference type="NCBI Taxonomy" id="1679091"/>
    <lineage>
        <taxon>Archaea</taxon>
        <taxon>Methanobacteriati</taxon>
        <taxon>Methanobacteriota</taxon>
        <taxon>Stenosarchaea group</taxon>
        <taxon>Halobacteria</taxon>
        <taxon>Halobacteriales</taxon>
        <taxon>Natrialbaceae</taxon>
        <taxon>Natrarchaeobius</taxon>
    </lineage>
</organism>
<evidence type="ECO:0000313" key="21">
    <source>
        <dbReference type="Proteomes" id="UP000273828"/>
    </source>
</evidence>
<evidence type="ECO:0000256" key="15">
    <source>
        <dbReference type="ARBA" id="ARBA00030679"/>
    </source>
</evidence>
<dbReference type="EC" id="2.4.99.21" evidence="6"/>
<dbReference type="GO" id="GO:0005886">
    <property type="term" value="C:plasma membrane"/>
    <property type="evidence" value="ECO:0007669"/>
    <property type="project" value="UniProtKB-SubCell"/>
</dbReference>
<dbReference type="AlphaFoldDB" id="A0A3N6M644"/>
<dbReference type="PANTHER" id="PTHR13872">
    <property type="entry name" value="DOLICHYL-DIPHOSPHOOLIGOSACCHARIDE--PROTEIN GLYCOSYLTRANSFERASE SUBUNIT"/>
    <property type="match status" value="1"/>
</dbReference>
<evidence type="ECO:0000256" key="11">
    <source>
        <dbReference type="ARBA" id="ARBA00022842"/>
    </source>
</evidence>
<keyword evidence="8" id="KW-0808">Transferase</keyword>
<keyword evidence="11" id="KW-0460">Magnesium</keyword>
<evidence type="ECO:0000256" key="10">
    <source>
        <dbReference type="ARBA" id="ARBA00022723"/>
    </source>
</evidence>
<feature type="transmembrane region" description="Helical" evidence="18">
    <location>
        <begin position="407"/>
        <end position="427"/>
    </location>
</feature>
<evidence type="ECO:0000256" key="14">
    <source>
        <dbReference type="ARBA" id="ARBA00023211"/>
    </source>
</evidence>
<keyword evidence="10" id="KW-0479">Metal-binding</keyword>
<feature type="transmembrane region" description="Helical" evidence="18">
    <location>
        <begin position="494"/>
        <end position="513"/>
    </location>
</feature>
<sequence length="815" mass="88681">MADEADPDAIAEATASFRDQYDDGEHTLETVLSVDDEYETWTFDDLPLDSGIFGELVSRGIVRKRDGEYRISSREGVRAGLEGRAVSTVDQDDPRRALSSPIALDVRAGAALVCALAFLFGMRVLNYRSVVRGEHVVSPANDPYYYRYWMETLLSESDGITDTTVVTDMPDAAASRRPLTHASNWALAELLGGDQWAADMVAAWLPVVATLALGIVVYWLALIVTDDTRVGIASVGLLALTPVHAVYTSIGFLEHRPYQYLWIGVTILSLAWLAVDVQRRRERASRPRVAIREHLLCPWTWIAAIVLGIALAFSVHSWGGSILLFVPLGAYAGLKIALDVRAGLPPMAGNAPLLVGVGIGGAITVLLHVRWGWHEPFTAVVSSIVVVGIVAVAAVGELWHRLEWPTLGILAFEGGIAAVGVSALWYLRPDEWTRLEQRAEDLFAREGATETGSLFTTENAVVLEPMAQLGPTFYIAIAVLGWAAWTVSRRYDPAWGVLAVYSLFWLVLAAFQVRFAAQLSIVVSVLGGLGLVHLLAWLDLVRTPVPFRESTASARDTVGPSARDTAADGGDREPSIALPEDGRTLGALIWIALLVCGLSLIFVPTLSAQTVHSDAQFEAAMAIDDHAADRETPKTFVLSEWGDNRMYNYFVSGESSSYWYASRHFEEFRTGGDPDGWYEEFNESDVGYVVLTEAGGYDERNAQRQLHDELGTGSDGETPLEHYQAVYVDDEVTAFAVVPGATITADGEPGEELSLETEVPVSGETVTYERTATVDDDGTLAVTVPYPGEYTVGEREIDVPARAVETGSVLELEQS</sequence>
<dbReference type="InterPro" id="IPR003674">
    <property type="entry name" value="Oligo_trans_STT3"/>
</dbReference>
<evidence type="ECO:0000256" key="2">
    <source>
        <dbReference type="ARBA" id="ARBA00001946"/>
    </source>
</evidence>
<feature type="transmembrane region" description="Helical" evidence="18">
    <location>
        <begin position="258"/>
        <end position="275"/>
    </location>
</feature>
<dbReference type="PANTHER" id="PTHR13872:SF1">
    <property type="entry name" value="DOLICHYL-DIPHOSPHOOLIGOSACCHARIDE--PROTEIN GLYCOSYLTRANSFERASE SUBUNIT STT3B"/>
    <property type="match status" value="1"/>
</dbReference>
<feature type="transmembrane region" description="Helical" evidence="18">
    <location>
        <begin position="201"/>
        <end position="223"/>
    </location>
</feature>
<keyword evidence="13 18" id="KW-0472">Membrane</keyword>
<accession>A0A3N6M644</accession>
<keyword evidence="12 18" id="KW-1133">Transmembrane helix</keyword>
<dbReference type="Proteomes" id="UP000273828">
    <property type="component" value="Unassembled WGS sequence"/>
</dbReference>
<reference evidence="20 21" key="1">
    <citation type="submission" date="2018-10" db="EMBL/GenBank/DDBJ databases">
        <title>Natrarchaeobius chitinivorans gen. nov., sp. nov., and Natrarchaeobius haloalkaliphilus sp. nov., alkaliphilic, chitin-utilizing haloarchaea from hypersaline alkaline lakes.</title>
        <authorList>
            <person name="Sorokin D.Y."/>
            <person name="Elcheninov A.G."/>
            <person name="Kostrikina N.A."/>
            <person name="Bale N.J."/>
            <person name="Sinninghe Damste J.S."/>
            <person name="Khijniak T.V."/>
            <person name="Kublanov I.V."/>
            <person name="Toshchakov S.V."/>
        </authorList>
    </citation>
    <scope>NUCLEOTIDE SEQUENCE [LARGE SCALE GENOMIC DNA]</scope>
    <source>
        <strain evidence="20 21">AArcht-Sl</strain>
    </source>
</reference>
<keyword evidence="14" id="KW-0464">Manganese</keyword>
<evidence type="ECO:0000256" key="9">
    <source>
        <dbReference type="ARBA" id="ARBA00022692"/>
    </source>
</evidence>
<feature type="domain" description="Archaeal glycosylation protein B peripheral" evidence="19">
    <location>
        <begin position="740"/>
        <end position="789"/>
    </location>
</feature>
<keyword evidence="9 18" id="KW-0812">Transmembrane</keyword>
<proteinExistence type="inferred from homology"/>
<evidence type="ECO:0000256" key="3">
    <source>
        <dbReference type="ARBA" id="ARBA00004651"/>
    </source>
</evidence>
<feature type="transmembrane region" description="Helical" evidence="18">
    <location>
        <begin position="377"/>
        <end position="395"/>
    </location>
</feature>
<dbReference type="Pfam" id="PF18079">
    <property type="entry name" value="AglB_L1"/>
    <property type="match status" value="1"/>
</dbReference>
<feature type="region of interest" description="Disordered" evidence="17">
    <location>
        <begin position="552"/>
        <end position="578"/>
    </location>
</feature>
<evidence type="ECO:0000313" key="20">
    <source>
        <dbReference type="EMBL" id="RQG91510.1"/>
    </source>
</evidence>
<feature type="transmembrane region" description="Helical" evidence="18">
    <location>
        <begin position="296"/>
        <end position="315"/>
    </location>
</feature>
<comment type="cofactor">
    <cofactor evidence="1">
        <name>Mn(2+)</name>
        <dbReference type="ChEBI" id="CHEBI:29035"/>
    </cofactor>
</comment>
<feature type="transmembrane region" description="Helical" evidence="18">
    <location>
        <begin position="321"/>
        <end position="338"/>
    </location>
</feature>
<dbReference type="GO" id="GO:0046872">
    <property type="term" value="F:metal ion binding"/>
    <property type="evidence" value="ECO:0007669"/>
    <property type="project" value="UniProtKB-KW"/>
</dbReference>
<gene>
    <name evidence="20" type="ORF">EA462_05990</name>
</gene>
<evidence type="ECO:0000256" key="6">
    <source>
        <dbReference type="ARBA" id="ARBA00012602"/>
    </source>
</evidence>
<evidence type="ECO:0000256" key="7">
    <source>
        <dbReference type="ARBA" id="ARBA00022676"/>
    </source>
</evidence>
<evidence type="ECO:0000259" key="19">
    <source>
        <dbReference type="Pfam" id="PF18079"/>
    </source>
</evidence>
<dbReference type="OrthoDB" id="313284at2157"/>
<comment type="similarity">
    <text evidence="5">Belongs to the STT3 family.</text>
</comment>
<evidence type="ECO:0000256" key="5">
    <source>
        <dbReference type="ARBA" id="ARBA00010810"/>
    </source>
</evidence>